<accession>A0A2Z3H7Z9</accession>
<feature type="signal peptide" evidence="1">
    <location>
        <begin position="1"/>
        <end position="20"/>
    </location>
</feature>
<proteinExistence type="predicted"/>
<dbReference type="OrthoDB" id="277773at2"/>
<gene>
    <name evidence="2" type="ORF">C1280_12935</name>
</gene>
<dbReference type="EMBL" id="CP025958">
    <property type="protein sequence ID" value="AWM37814.1"/>
    <property type="molecule type" value="Genomic_DNA"/>
</dbReference>
<evidence type="ECO:0000256" key="1">
    <source>
        <dbReference type="SAM" id="SignalP"/>
    </source>
</evidence>
<protein>
    <recommendedName>
        <fullName evidence="4">SRPBCC domain-containing protein</fullName>
    </recommendedName>
</protein>
<evidence type="ECO:0000313" key="3">
    <source>
        <dbReference type="Proteomes" id="UP000245802"/>
    </source>
</evidence>
<dbReference type="Proteomes" id="UP000245802">
    <property type="component" value="Chromosome"/>
</dbReference>
<dbReference type="RefSeq" id="WP_010039849.1">
    <property type="nucleotide sequence ID" value="NZ_CP025958.1"/>
</dbReference>
<keyword evidence="3" id="KW-1185">Reference proteome</keyword>
<reference evidence="2 3" key="1">
    <citation type="submission" date="2018-01" db="EMBL/GenBank/DDBJ databases">
        <title>G. obscuriglobus.</title>
        <authorList>
            <person name="Franke J."/>
            <person name="Blomberg W."/>
            <person name="Selmecki A."/>
        </authorList>
    </citation>
    <scope>NUCLEOTIDE SEQUENCE [LARGE SCALE GENOMIC DNA]</scope>
    <source>
        <strain evidence="2 3">DSM 5831</strain>
    </source>
</reference>
<dbReference type="AlphaFoldDB" id="A0A2Z3H7Z9"/>
<sequence>MRLVHLTALGALILVGVATGADEKTVVVKLNKLSAPAPAGWKSEKPANRFRTYQFKLPGAKDHPEAELSVMNESLPGADKNFPKWKNTFAVPEGKTADDISKTAKWEVKGATVNVLDVTGTWKYKERPFDPKSKEMLLEDWRVIWVIVEEKDAKGEPLETHHLRLSGPSVTIAEHAKGFEAWVKRFKLPNPNPCAALGL</sequence>
<keyword evidence="1" id="KW-0732">Signal</keyword>
<feature type="chain" id="PRO_5016322173" description="SRPBCC domain-containing protein" evidence="1">
    <location>
        <begin position="21"/>
        <end position="199"/>
    </location>
</feature>
<name>A0A2Z3H7Z9_9BACT</name>
<organism evidence="2 3">
    <name type="scientific">Gemmata obscuriglobus</name>
    <dbReference type="NCBI Taxonomy" id="114"/>
    <lineage>
        <taxon>Bacteria</taxon>
        <taxon>Pseudomonadati</taxon>
        <taxon>Planctomycetota</taxon>
        <taxon>Planctomycetia</taxon>
        <taxon>Gemmatales</taxon>
        <taxon>Gemmataceae</taxon>
        <taxon>Gemmata</taxon>
    </lineage>
</organism>
<evidence type="ECO:0000313" key="2">
    <source>
        <dbReference type="EMBL" id="AWM37814.1"/>
    </source>
</evidence>
<evidence type="ECO:0008006" key="4">
    <source>
        <dbReference type="Google" id="ProtNLM"/>
    </source>
</evidence>
<dbReference type="KEGG" id="gog:C1280_12935"/>